<dbReference type="AlphaFoldDB" id="A0A7S8CBX9"/>
<name>A0A7S8CBX9_9BACI</name>
<dbReference type="KEGG" id="mcui:G8O30_09330"/>
<accession>A0A7S8CBX9</accession>
<evidence type="ECO:0000313" key="3">
    <source>
        <dbReference type="Proteomes" id="UP000593626"/>
    </source>
</evidence>
<protein>
    <submittedName>
        <fullName evidence="2">Uncharacterized protein</fullName>
    </submittedName>
</protein>
<gene>
    <name evidence="2" type="ORF">G8O30_09330</name>
</gene>
<keyword evidence="1" id="KW-0472">Membrane</keyword>
<keyword evidence="1" id="KW-0812">Transmembrane</keyword>
<proteinExistence type="predicted"/>
<keyword evidence="3" id="KW-1185">Reference proteome</keyword>
<evidence type="ECO:0000313" key="2">
    <source>
        <dbReference type="EMBL" id="QPC47154.1"/>
    </source>
</evidence>
<keyword evidence="1" id="KW-1133">Transmembrane helix</keyword>
<reference evidence="2 3" key="1">
    <citation type="submission" date="2019-07" db="EMBL/GenBank/DDBJ databases">
        <title>Genome sequence of 2 isolates from Red Sea Mangroves.</title>
        <authorList>
            <person name="Sefrji F."/>
            <person name="Michoud G."/>
            <person name="Merlino G."/>
            <person name="Daffonchio D."/>
        </authorList>
    </citation>
    <scope>NUCLEOTIDE SEQUENCE [LARGE SCALE GENOMIC DNA]</scope>
    <source>
        <strain evidence="2 3">R1DC41</strain>
    </source>
</reference>
<evidence type="ECO:0000256" key="1">
    <source>
        <dbReference type="SAM" id="Phobius"/>
    </source>
</evidence>
<feature type="transmembrane region" description="Helical" evidence="1">
    <location>
        <begin position="34"/>
        <end position="53"/>
    </location>
</feature>
<feature type="transmembrane region" description="Helical" evidence="1">
    <location>
        <begin position="12"/>
        <end position="28"/>
    </location>
</feature>
<dbReference type="EMBL" id="CP049742">
    <property type="protein sequence ID" value="QPC47154.1"/>
    <property type="molecule type" value="Genomic_DNA"/>
</dbReference>
<organism evidence="2 3">
    <name type="scientific">Mangrovibacillus cuniculi</name>
    <dbReference type="NCBI Taxonomy" id="2593652"/>
    <lineage>
        <taxon>Bacteria</taxon>
        <taxon>Bacillati</taxon>
        <taxon>Bacillota</taxon>
        <taxon>Bacilli</taxon>
        <taxon>Bacillales</taxon>
        <taxon>Bacillaceae</taxon>
        <taxon>Mangrovibacillus</taxon>
    </lineage>
</organism>
<dbReference type="RefSeq" id="WP_239671821.1">
    <property type="nucleotide sequence ID" value="NZ_CP049742.1"/>
</dbReference>
<dbReference type="Proteomes" id="UP000593626">
    <property type="component" value="Chromosome"/>
</dbReference>
<sequence length="59" mass="7077">MSRQAFNAIFELTRLFFVLVFVGLIMYLDAHWILYIPALIIPVFVTSYIRKYFTRNSTR</sequence>